<dbReference type="CDD" id="cd07012">
    <property type="entry name" value="PBP2_Bug_TTT"/>
    <property type="match status" value="1"/>
</dbReference>
<gene>
    <name evidence="2" type="ORF">QWZ14_16780</name>
</gene>
<comment type="caution">
    <text evidence="2">The sequence shown here is derived from an EMBL/GenBank/DDBJ whole genome shotgun (WGS) entry which is preliminary data.</text>
</comment>
<dbReference type="Pfam" id="PF03401">
    <property type="entry name" value="TctC"/>
    <property type="match status" value="1"/>
</dbReference>
<evidence type="ECO:0000313" key="2">
    <source>
        <dbReference type="EMBL" id="MDN3566026.1"/>
    </source>
</evidence>
<dbReference type="InterPro" id="IPR005064">
    <property type="entry name" value="BUG"/>
</dbReference>
<dbReference type="PIRSF" id="PIRSF017082">
    <property type="entry name" value="YflP"/>
    <property type="match status" value="1"/>
</dbReference>
<dbReference type="RefSeq" id="WP_290317919.1">
    <property type="nucleotide sequence ID" value="NZ_JAUFPN010000157.1"/>
</dbReference>
<dbReference type="PANTHER" id="PTHR42928:SF5">
    <property type="entry name" value="BLR1237 PROTEIN"/>
    <property type="match status" value="1"/>
</dbReference>
<dbReference type="Gene3D" id="3.40.190.150">
    <property type="entry name" value="Bordetella uptake gene, domain 1"/>
    <property type="match status" value="1"/>
</dbReference>
<evidence type="ECO:0000313" key="3">
    <source>
        <dbReference type="Proteomes" id="UP001529369"/>
    </source>
</evidence>
<keyword evidence="3" id="KW-1185">Reference proteome</keyword>
<reference evidence="3" key="1">
    <citation type="journal article" date="2019" name="Int. J. Syst. Evol. Microbiol.">
        <title>The Global Catalogue of Microorganisms (GCM) 10K type strain sequencing project: providing services to taxonomists for standard genome sequencing and annotation.</title>
        <authorList>
            <consortium name="The Broad Institute Genomics Platform"/>
            <consortium name="The Broad Institute Genome Sequencing Center for Infectious Disease"/>
            <person name="Wu L."/>
            <person name="Ma J."/>
        </authorList>
    </citation>
    <scope>NUCLEOTIDE SEQUENCE [LARGE SCALE GENOMIC DNA]</scope>
    <source>
        <strain evidence="3">CECT 7131</strain>
    </source>
</reference>
<sequence length="288" mass="30519">MRIVVPYPAGGGVDVMVRIVAAKMGERLGQPVVVENRPGANANLGPDHVAKSPADGYTLLASATYLVVNPLLEQQLTWHSGELQPVARLTTTPNLFVVRAVSPFRTLSDFVAQARLHAGLPVGTSGPGAPQSMAMELLRRKERLEFTLVPYRGAPPIMTDLLNGTLAVSVLPLGAIMAIIQGGQFRGLAVTSEDRSPLVPGVPSIAEAGYPDLVIVSWYGLHAPTGTPSAVIQAIARSAKDATADQEVRDAAAKAGGETAFLDTEEFATFLAEDLRRWKRNVAALATR</sequence>
<comment type="similarity">
    <text evidence="1">Belongs to the UPF0065 (bug) family.</text>
</comment>
<accession>A0ABT8A9D2</accession>
<organism evidence="2 3">
    <name type="scientific">Paeniroseomonas aquatica</name>
    <dbReference type="NCBI Taxonomy" id="373043"/>
    <lineage>
        <taxon>Bacteria</taxon>
        <taxon>Pseudomonadati</taxon>
        <taxon>Pseudomonadota</taxon>
        <taxon>Alphaproteobacteria</taxon>
        <taxon>Acetobacterales</taxon>
        <taxon>Acetobacteraceae</taxon>
        <taxon>Paeniroseomonas</taxon>
    </lineage>
</organism>
<dbReference type="InterPro" id="IPR042100">
    <property type="entry name" value="Bug_dom1"/>
</dbReference>
<dbReference type="Proteomes" id="UP001529369">
    <property type="component" value="Unassembled WGS sequence"/>
</dbReference>
<name>A0ABT8A9D2_9PROT</name>
<proteinExistence type="inferred from homology"/>
<dbReference type="Gene3D" id="3.40.190.10">
    <property type="entry name" value="Periplasmic binding protein-like II"/>
    <property type="match status" value="1"/>
</dbReference>
<dbReference type="SUPFAM" id="SSF53850">
    <property type="entry name" value="Periplasmic binding protein-like II"/>
    <property type="match status" value="1"/>
</dbReference>
<dbReference type="EMBL" id="JAUFPN010000157">
    <property type="protein sequence ID" value="MDN3566026.1"/>
    <property type="molecule type" value="Genomic_DNA"/>
</dbReference>
<evidence type="ECO:0000256" key="1">
    <source>
        <dbReference type="ARBA" id="ARBA00006987"/>
    </source>
</evidence>
<protein>
    <submittedName>
        <fullName evidence="2">Tripartite tricarboxylate transporter substrate binding protein</fullName>
    </submittedName>
</protein>
<dbReference type="PANTHER" id="PTHR42928">
    <property type="entry name" value="TRICARBOXYLATE-BINDING PROTEIN"/>
    <property type="match status" value="1"/>
</dbReference>